<evidence type="ECO:0000313" key="1">
    <source>
        <dbReference type="EMBL" id="KAF1946148.1"/>
    </source>
</evidence>
<dbReference type="OrthoDB" id="2951834at2759"/>
<dbReference type="EMBL" id="ML976005">
    <property type="protein sequence ID" value="KAF1946148.1"/>
    <property type="molecule type" value="Genomic_DNA"/>
</dbReference>
<dbReference type="PANTHER" id="PTHR42085">
    <property type="entry name" value="F-BOX DOMAIN-CONTAINING PROTEIN"/>
    <property type="match status" value="1"/>
</dbReference>
<proteinExistence type="predicted"/>
<gene>
    <name evidence="1" type="ORF">EJ02DRAFT_262834</name>
</gene>
<evidence type="ECO:0000313" key="2">
    <source>
        <dbReference type="Proteomes" id="UP000800038"/>
    </source>
</evidence>
<dbReference type="AlphaFoldDB" id="A0A6A5T1N8"/>
<name>A0A6A5T1N8_9PLEO</name>
<dbReference type="Proteomes" id="UP000800038">
    <property type="component" value="Unassembled WGS sequence"/>
</dbReference>
<reference evidence="1" key="1">
    <citation type="journal article" date="2020" name="Stud. Mycol.">
        <title>101 Dothideomycetes genomes: a test case for predicting lifestyles and emergence of pathogens.</title>
        <authorList>
            <person name="Haridas S."/>
            <person name="Albert R."/>
            <person name="Binder M."/>
            <person name="Bloem J."/>
            <person name="Labutti K."/>
            <person name="Salamov A."/>
            <person name="Andreopoulos B."/>
            <person name="Baker S."/>
            <person name="Barry K."/>
            <person name="Bills G."/>
            <person name="Bluhm B."/>
            <person name="Cannon C."/>
            <person name="Castanera R."/>
            <person name="Culley D."/>
            <person name="Daum C."/>
            <person name="Ezra D."/>
            <person name="Gonzalez J."/>
            <person name="Henrissat B."/>
            <person name="Kuo A."/>
            <person name="Liang C."/>
            <person name="Lipzen A."/>
            <person name="Lutzoni F."/>
            <person name="Magnuson J."/>
            <person name="Mondo S."/>
            <person name="Nolan M."/>
            <person name="Ohm R."/>
            <person name="Pangilinan J."/>
            <person name="Park H.-J."/>
            <person name="Ramirez L."/>
            <person name="Alfaro M."/>
            <person name="Sun H."/>
            <person name="Tritt A."/>
            <person name="Yoshinaga Y."/>
            <person name="Zwiers L.-H."/>
            <person name="Turgeon B."/>
            <person name="Goodwin S."/>
            <person name="Spatafora J."/>
            <person name="Crous P."/>
            <person name="Grigoriev I."/>
        </authorList>
    </citation>
    <scope>NUCLEOTIDE SEQUENCE</scope>
    <source>
        <strain evidence="1">CBS 161.51</strain>
    </source>
</reference>
<protein>
    <submittedName>
        <fullName evidence="1">Uncharacterized protein</fullName>
    </submittedName>
</protein>
<sequence length="215" mass="24706">MPSSTTSSPFLRLPRELRYEVYDYLCRQEPKSYPFSLPPISSIDQGAPPTNLLVTCRYLYEETLAYFFGKVTLRFVAQDVLRIPRKEISAESITTIRQAKKIDLRLHWNITPKRAMMDMSEWPWSMNGWLAEQVNLLVDEGKSLELVTLSVSDASENVDWKSKSRMLSPLRKLVGRVRFRVGEVTAVDEAEAGLRERLVVFVKWLNEATVPASSF</sequence>
<accession>A0A6A5T1N8</accession>
<dbReference type="InterPro" id="IPR038883">
    <property type="entry name" value="AN11006-like"/>
</dbReference>
<organism evidence="1 2">
    <name type="scientific">Clathrospora elynae</name>
    <dbReference type="NCBI Taxonomy" id="706981"/>
    <lineage>
        <taxon>Eukaryota</taxon>
        <taxon>Fungi</taxon>
        <taxon>Dikarya</taxon>
        <taxon>Ascomycota</taxon>
        <taxon>Pezizomycotina</taxon>
        <taxon>Dothideomycetes</taxon>
        <taxon>Pleosporomycetidae</taxon>
        <taxon>Pleosporales</taxon>
        <taxon>Diademaceae</taxon>
        <taxon>Clathrospora</taxon>
    </lineage>
</organism>
<keyword evidence="2" id="KW-1185">Reference proteome</keyword>
<dbReference type="PANTHER" id="PTHR42085:SF1">
    <property type="entry name" value="F-BOX DOMAIN-CONTAINING PROTEIN"/>
    <property type="match status" value="1"/>
</dbReference>